<sequence>MSCCSCVACLPASEAAQQKVTEQFYWSIVALQTTGAIMEKLPTFEYVIKKST</sequence>
<name>A0ABD0LBL4_9CAEN</name>
<protein>
    <submittedName>
        <fullName evidence="1">Uncharacterized protein</fullName>
    </submittedName>
</protein>
<comment type="caution">
    <text evidence="1">The sequence shown here is derived from an EMBL/GenBank/DDBJ whole genome shotgun (WGS) entry which is preliminary data.</text>
</comment>
<evidence type="ECO:0000313" key="1">
    <source>
        <dbReference type="EMBL" id="KAK7496701.1"/>
    </source>
</evidence>
<gene>
    <name evidence="1" type="ORF">BaRGS_00012108</name>
</gene>
<reference evidence="1 2" key="1">
    <citation type="journal article" date="2023" name="Sci. Data">
        <title>Genome assembly of the Korean intertidal mud-creeper Batillaria attramentaria.</title>
        <authorList>
            <person name="Patra A.K."/>
            <person name="Ho P.T."/>
            <person name="Jun S."/>
            <person name="Lee S.J."/>
            <person name="Kim Y."/>
            <person name="Won Y.J."/>
        </authorList>
    </citation>
    <scope>NUCLEOTIDE SEQUENCE [LARGE SCALE GENOMIC DNA]</scope>
    <source>
        <strain evidence="1">Wonlab-2016</strain>
    </source>
</reference>
<keyword evidence="2" id="KW-1185">Reference proteome</keyword>
<organism evidence="1 2">
    <name type="scientific">Batillaria attramentaria</name>
    <dbReference type="NCBI Taxonomy" id="370345"/>
    <lineage>
        <taxon>Eukaryota</taxon>
        <taxon>Metazoa</taxon>
        <taxon>Spiralia</taxon>
        <taxon>Lophotrochozoa</taxon>
        <taxon>Mollusca</taxon>
        <taxon>Gastropoda</taxon>
        <taxon>Caenogastropoda</taxon>
        <taxon>Sorbeoconcha</taxon>
        <taxon>Cerithioidea</taxon>
        <taxon>Batillariidae</taxon>
        <taxon>Batillaria</taxon>
    </lineage>
</organism>
<proteinExistence type="predicted"/>
<feature type="non-terminal residue" evidence="1">
    <location>
        <position position="52"/>
    </location>
</feature>
<accession>A0ABD0LBL4</accession>
<dbReference type="Proteomes" id="UP001519460">
    <property type="component" value="Unassembled WGS sequence"/>
</dbReference>
<evidence type="ECO:0000313" key="2">
    <source>
        <dbReference type="Proteomes" id="UP001519460"/>
    </source>
</evidence>
<dbReference type="AlphaFoldDB" id="A0ABD0LBL4"/>
<dbReference type="EMBL" id="JACVVK020000065">
    <property type="protein sequence ID" value="KAK7496701.1"/>
    <property type="molecule type" value="Genomic_DNA"/>
</dbReference>